<feature type="domain" description="Thiamine pyrophosphate enzyme central" evidence="4">
    <location>
        <begin position="191"/>
        <end position="319"/>
    </location>
</feature>
<keyword evidence="7" id="KW-0670">Pyruvate</keyword>
<keyword evidence="7" id="KW-0560">Oxidoreductase</keyword>
<dbReference type="PANTHER" id="PTHR42981:SF2">
    <property type="entry name" value="PYRUVATE DEHYDROGENASE [UBIQUINONE]"/>
    <property type="match status" value="1"/>
</dbReference>
<dbReference type="GO" id="GO:0052737">
    <property type="term" value="F:pyruvate dehydrogenase (quinone) activity"/>
    <property type="evidence" value="ECO:0007669"/>
    <property type="project" value="UniProtKB-EC"/>
</dbReference>
<reference evidence="7 8" key="1">
    <citation type="submission" date="2021-03" db="EMBL/GenBank/DDBJ databases">
        <title>Genomic Encyclopedia of Type Strains, Phase IV (KMG-IV): sequencing the most valuable type-strain genomes for metagenomic binning, comparative biology and taxonomic classification.</title>
        <authorList>
            <person name="Goeker M."/>
        </authorList>
    </citation>
    <scope>NUCLEOTIDE SEQUENCE [LARGE SCALE GENOMIC DNA]</scope>
    <source>
        <strain evidence="7 8">DSM 24738</strain>
    </source>
</reference>
<dbReference type="EMBL" id="JAGGKT010000026">
    <property type="protein sequence ID" value="MBP1934747.1"/>
    <property type="molecule type" value="Genomic_DNA"/>
</dbReference>
<protein>
    <submittedName>
        <fullName evidence="7">Pyruvate dehydrogenase (Quinone)/pyruvate oxidase</fullName>
        <ecNumber evidence="7">1.2.3.3</ecNumber>
        <ecNumber evidence="7">1.2.5.1</ecNumber>
    </submittedName>
</protein>
<dbReference type="InterPro" id="IPR029035">
    <property type="entry name" value="DHS-like_NAD/FAD-binding_dom"/>
</dbReference>
<dbReference type="InterPro" id="IPR047211">
    <property type="entry name" value="POXB-like"/>
</dbReference>
<dbReference type="Pfam" id="PF00205">
    <property type="entry name" value="TPP_enzyme_M"/>
    <property type="match status" value="1"/>
</dbReference>
<dbReference type="Gene3D" id="3.40.50.1220">
    <property type="entry name" value="TPP-binding domain"/>
    <property type="match status" value="1"/>
</dbReference>
<feature type="domain" description="Thiamine pyrophosphate enzyme N-terminal TPP-binding" evidence="6">
    <location>
        <begin position="5"/>
        <end position="120"/>
    </location>
</feature>
<dbReference type="InterPro" id="IPR012000">
    <property type="entry name" value="Thiamin_PyroP_enz_cen_dom"/>
</dbReference>
<comment type="similarity">
    <text evidence="1 3">Belongs to the TPP enzyme family.</text>
</comment>
<dbReference type="RefSeq" id="WP_209812729.1">
    <property type="nucleotide sequence ID" value="NZ_JAGGKT010000026.1"/>
</dbReference>
<dbReference type="Proteomes" id="UP001519343">
    <property type="component" value="Unassembled WGS sequence"/>
</dbReference>
<dbReference type="Gene3D" id="3.40.50.970">
    <property type="match status" value="2"/>
</dbReference>
<dbReference type="GO" id="GO:0047112">
    <property type="term" value="F:pyruvate oxidase activity"/>
    <property type="evidence" value="ECO:0007669"/>
    <property type="project" value="UniProtKB-EC"/>
</dbReference>
<sequence length="542" mass="59287">MSSRSVAQTMLEQLSNFGVEFIFGVPGDATLSLMAALAKQDRIQFIATRHESAAAFMASAYAKSTGKLGVCTATSGPGLANLLNGLADAYSDYAPVLAITGQVPTHKIGTHSKQYVDQQRLVEATVSYTAMVASPKSTIQLLHRAVKTAISQRTVSHLSVPKDLWDQPFYEELVPSSSYLYDQPHPPTPKLDEAVPFLQNLKKPMILIGNGAGGCQEEIKKIASKLGAGVIYSLGAKGIVDEEFELLLGGIGEGGSEQSSETMQQADGLLIVGAMWYPKTFMPRDIPILQIEKEPAHLHLEKNLQSALIGDAREILESLEPKLSSLANDSWVLQIKEARQKWLEQLEMERNNAAVPISPAYVYRALETVIDPEAIIALDTGDHTVWFNRTFRMKKQDILFSGTWRTLGFAIPAANAAKLTYPNRQVVAVVGDGGFAMNMAELATIVRYRLDVKIILFNNHSFAMEKNKMEYAGLESFGNDLTNPNFKQLAESFGIAGYRISQPDQVDTMLDEAFQQQGPVLVEIMSSSEPTPLSKVKAVSTT</sequence>
<dbReference type="InterPro" id="IPR012001">
    <property type="entry name" value="Thiamin_PyroP_enz_TPP-bd_dom"/>
</dbReference>
<evidence type="ECO:0000313" key="7">
    <source>
        <dbReference type="EMBL" id="MBP1934747.1"/>
    </source>
</evidence>
<keyword evidence="2 3" id="KW-0786">Thiamine pyrophosphate</keyword>
<comment type="caution">
    <text evidence="7">The sequence shown here is derived from an EMBL/GenBank/DDBJ whole genome shotgun (WGS) entry which is preliminary data.</text>
</comment>
<dbReference type="Pfam" id="PF02775">
    <property type="entry name" value="TPP_enzyme_C"/>
    <property type="match status" value="1"/>
</dbReference>
<evidence type="ECO:0000259" key="5">
    <source>
        <dbReference type="Pfam" id="PF02775"/>
    </source>
</evidence>
<dbReference type="EC" id="1.2.5.1" evidence="7"/>
<dbReference type="SUPFAM" id="SSF52518">
    <property type="entry name" value="Thiamin diphosphate-binding fold (THDP-binding)"/>
    <property type="match status" value="2"/>
</dbReference>
<evidence type="ECO:0000259" key="6">
    <source>
        <dbReference type="Pfam" id="PF02776"/>
    </source>
</evidence>
<dbReference type="InterPro" id="IPR011766">
    <property type="entry name" value="TPP_enzyme_TPP-bd"/>
</dbReference>
<dbReference type="Pfam" id="PF02776">
    <property type="entry name" value="TPP_enzyme_N"/>
    <property type="match status" value="1"/>
</dbReference>
<gene>
    <name evidence="7" type="ORF">J2Z37_004767</name>
</gene>
<dbReference type="InterPro" id="IPR029061">
    <property type="entry name" value="THDP-binding"/>
</dbReference>
<accession>A0ABS4GXI7</accession>
<dbReference type="SUPFAM" id="SSF52467">
    <property type="entry name" value="DHS-like NAD/FAD-binding domain"/>
    <property type="match status" value="1"/>
</dbReference>
<evidence type="ECO:0000256" key="1">
    <source>
        <dbReference type="ARBA" id="ARBA00007812"/>
    </source>
</evidence>
<keyword evidence="8" id="KW-1185">Reference proteome</keyword>
<evidence type="ECO:0000256" key="3">
    <source>
        <dbReference type="RuleBase" id="RU362132"/>
    </source>
</evidence>
<name>A0ABS4GXI7_9BACL</name>
<dbReference type="EC" id="1.2.3.3" evidence="7"/>
<evidence type="ECO:0000313" key="8">
    <source>
        <dbReference type="Proteomes" id="UP001519343"/>
    </source>
</evidence>
<organism evidence="7 8">
    <name type="scientific">Ammoniphilus resinae</name>
    <dbReference type="NCBI Taxonomy" id="861532"/>
    <lineage>
        <taxon>Bacteria</taxon>
        <taxon>Bacillati</taxon>
        <taxon>Bacillota</taxon>
        <taxon>Bacilli</taxon>
        <taxon>Bacillales</taxon>
        <taxon>Paenibacillaceae</taxon>
        <taxon>Aneurinibacillus group</taxon>
        <taxon>Ammoniphilus</taxon>
    </lineage>
</organism>
<dbReference type="PANTHER" id="PTHR42981">
    <property type="entry name" value="PYRUVATE DEHYDROGENASE [UBIQUINONE]"/>
    <property type="match status" value="1"/>
</dbReference>
<evidence type="ECO:0000256" key="2">
    <source>
        <dbReference type="ARBA" id="ARBA00023052"/>
    </source>
</evidence>
<evidence type="ECO:0000259" key="4">
    <source>
        <dbReference type="Pfam" id="PF00205"/>
    </source>
</evidence>
<feature type="domain" description="Thiamine pyrophosphate enzyme TPP-binding" evidence="5">
    <location>
        <begin position="379"/>
        <end position="524"/>
    </location>
</feature>
<proteinExistence type="inferred from homology"/>